<evidence type="ECO:0000313" key="5">
    <source>
        <dbReference type="Proteomes" id="UP000321155"/>
    </source>
</evidence>
<dbReference type="RefSeq" id="WP_058857636.1">
    <property type="nucleotide sequence ID" value="NZ_BJZR01000183.1"/>
</dbReference>
<feature type="domain" description="HTH cro/C1-type" evidence="1">
    <location>
        <begin position="12"/>
        <end position="77"/>
    </location>
</feature>
<evidence type="ECO:0000313" key="4">
    <source>
        <dbReference type="Proteomes" id="UP000057181"/>
    </source>
</evidence>
<organism evidence="2 4">
    <name type="scientific">Kocuria flava</name>
    <dbReference type="NCBI Taxonomy" id="446860"/>
    <lineage>
        <taxon>Bacteria</taxon>
        <taxon>Bacillati</taxon>
        <taxon>Actinomycetota</taxon>
        <taxon>Actinomycetes</taxon>
        <taxon>Micrococcales</taxon>
        <taxon>Micrococcaceae</taxon>
        <taxon>Kocuria</taxon>
    </lineage>
</organism>
<dbReference type="STRING" id="446860.AS188_03255"/>
<dbReference type="Pfam" id="PF13443">
    <property type="entry name" value="HTH_26"/>
    <property type="match status" value="1"/>
</dbReference>
<proteinExistence type="predicted"/>
<dbReference type="InterPro" id="IPR001387">
    <property type="entry name" value="Cro/C1-type_HTH"/>
</dbReference>
<dbReference type="Proteomes" id="UP000057181">
    <property type="component" value="Chromosome"/>
</dbReference>
<dbReference type="OrthoDB" id="3626437at2"/>
<keyword evidence="5" id="KW-1185">Reference proteome</keyword>
<protein>
    <submittedName>
        <fullName evidence="2">Cro/Cl family transcriptional regulator</fullName>
    </submittedName>
</protein>
<evidence type="ECO:0000313" key="3">
    <source>
        <dbReference type="EMBL" id="GEO93778.1"/>
    </source>
</evidence>
<reference evidence="2 4" key="1">
    <citation type="submission" date="2015-11" db="EMBL/GenBank/DDBJ databases">
        <title>Complete Genome Sequence of Kocuria flava strain HO-9041.</title>
        <authorList>
            <person name="Zhou M."/>
            <person name="Dai J."/>
        </authorList>
    </citation>
    <scope>NUCLEOTIDE SEQUENCE [LARGE SCALE GENOMIC DNA]</scope>
    <source>
        <strain evidence="2 4">HO-9041</strain>
    </source>
</reference>
<gene>
    <name evidence="2" type="ORF">AS188_03255</name>
    <name evidence="3" type="ORF">KFL01_30840</name>
</gene>
<evidence type="ECO:0000313" key="2">
    <source>
        <dbReference type="EMBL" id="ALU38925.1"/>
    </source>
</evidence>
<dbReference type="AlphaFoldDB" id="A0A0U2NXD4"/>
<reference evidence="3 5" key="2">
    <citation type="submission" date="2019-07" db="EMBL/GenBank/DDBJ databases">
        <title>Whole genome shotgun sequence of Kocuria flava NBRC 107626.</title>
        <authorList>
            <person name="Hosoyama A."/>
            <person name="Uohara A."/>
            <person name="Ohji S."/>
            <person name="Ichikawa N."/>
        </authorList>
    </citation>
    <scope>NUCLEOTIDE SEQUENCE [LARGE SCALE GENOMIC DNA]</scope>
    <source>
        <strain evidence="3 5">NBRC 107626</strain>
    </source>
</reference>
<dbReference type="KEGG" id="kfv:AS188_03255"/>
<accession>A0A0U2NXD4</accession>
<dbReference type="Proteomes" id="UP000321155">
    <property type="component" value="Unassembled WGS sequence"/>
</dbReference>
<dbReference type="EMBL" id="BJZR01000183">
    <property type="protein sequence ID" value="GEO93778.1"/>
    <property type="molecule type" value="Genomic_DNA"/>
</dbReference>
<dbReference type="EMBL" id="CP013254">
    <property type="protein sequence ID" value="ALU38925.1"/>
    <property type="molecule type" value="Genomic_DNA"/>
</dbReference>
<sequence length="119" mass="13409">MPEQRRIGYRWNLRKVMAERNLWKTTELIPLLRSRGINLSNAQVHRLVTATPERIPARTFAALCDILDCAPNDLFEPYLELRAAATANAPARPEDIGITPGQPIARRIHLVPEETGESS</sequence>
<name>A0A0U2NXD4_9MICC</name>
<evidence type="ECO:0000259" key="1">
    <source>
        <dbReference type="Pfam" id="PF13443"/>
    </source>
</evidence>